<organism evidence="1 2">
    <name type="scientific">Populus alba</name>
    <name type="common">White poplar</name>
    <dbReference type="NCBI Taxonomy" id="43335"/>
    <lineage>
        <taxon>Eukaryota</taxon>
        <taxon>Viridiplantae</taxon>
        <taxon>Streptophyta</taxon>
        <taxon>Embryophyta</taxon>
        <taxon>Tracheophyta</taxon>
        <taxon>Spermatophyta</taxon>
        <taxon>Magnoliopsida</taxon>
        <taxon>eudicotyledons</taxon>
        <taxon>Gunneridae</taxon>
        <taxon>Pentapetalae</taxon>
        <taxon>rosids</taxon>
        <taxon>fabids</taxon>
        <taxon>Malpighiales</taxon>
        <taxon>Salicaceae</taxon>
        <taxon>Saliceae</taxon>
        <taxon>Populus</taxon>
    </lineage>
</organism>
<evidence type="ECO:0000313" key="2">
    <source>
        <dbReference type="Proteomes" id="UP000309997"/>
    </source>
</evidence>
<evidence type="ECO:0000313" key="1">
    <source>
        <dbReference type="EMBL" id="KAL3581174.1"/>
    </source>
</evidence>
<dbReference type="EMBL" id="RCHU02000008">
    <property type="protein sequence ID" value="KAL3581174.1"/>
    <property type="molecule type" value="Genomic_DNA"/>
</dbReference>
<gene>
    <name evidence="1" type="ORF">D5086_015506</name>
</gene>
<sequence>MFVITYQDIHGSSAKEIAVKFDCSKKYPCTGIKLEDVNLTYHNQAAEASCTNAGGVASGLVQPTSCLHPYTARRELMVDDL</sequence>
<accession>A0ACC4BRD7</accession>
<protein>
    <submittedName>
        <fullName evidence="1">Uncharacterized protein</fullName>
    </submittedName>
</protein>
<name>A0ACC4BRD7_POPAL</name>
<reference evidence="1 2" key="1">
    <citation type="journal article" date="2024" name="Plant Biotechnol. J.">
        <title>Genome and CRISPR/Cas9 system of a widespread forest tree (Populus alba) in the world.</title>
        <authorList>
            <person name="Liu Y.J."/>
            <person name="Jiang P.F."/>
            <person name="Han X.M."/>
            <person name="Li X.Y."/>
            <person name="Wang H.M."/>
            <person name="Wang Y.J."/>
            <person name="Wang X.X."/>
            <person name="Zeng Q.Y."/>
        </authorList>
    </citation>
    <scope>NUCLEOTIDE SEQUENCE [LARGE SCALE GENOMIC DNA]</scope>
    <source>
        <strain evidence="2">cv. PAL-ZL1</strain>
    </source>
</reference>
<comment type="caution">
    <text evidence="1">The sequence shown here is derived from an EMBL/GenBank/DDBJ whole genome shotgun (WGS) entry which is preliminary data.</text>
</comment>
<proteinExistence type="predicted"/>
<dbReference type="Proteomes" id="UP000309997">
    <property type="component" value="Unassembled WGS sequence"/>
</dbReference>
<keyword evidence="2" id="KW-1185">Reference proteome</keyword>